<dbReference type="STRING" id="1654360.EA58_16285"/>
<dbReference type="Proteomes" id="UP000027192">
    <property type="component" value="Unassembled WGS sequence"/>
</dbReference>
<keyword evidence="1" id="KW-1133">Transmembrane helix</keyword>
<sequence length="162" mass="18213">MKLTRRGWNNFIIIGVLFFVAIIQLPELLKQRLLPETSSTTQSTAGLVRLLPPEARIAKLVLPDVIFSQQAGNWQSEPAINGDPTVIVSHWSGIAGTKVDADTFARLNDKLTTPRSVEVWLVDQAEPYRLTVYQLPQFWLLQNWAGEWLAITVEPGYLFPAT</sequence>
<evidence type="ECO:0000313" key="2">
    <source>
        <dbReference type="EMBL" id="KDM90666.1"/>
    </source>
</evidence>
<evidence type="ECO:0000313" key="3">
    <source>
        <dbReference type="Proteomes" id="UP000027192"/>
    </source>
</evidence>
<evidence type="ECO:0000256" key="1">
    <source>
        <dbReference type="SAM" id="Phobius"/>
    </source>
</evidence>
<gene>
    <name evidence="2" type="ORF">EA58_16285</name>
</gene>
<protein>
    <recommendedName>
        <fullName evidence="4">50S ribosomal protein L33</fullName>
    </recommendedName>
</protein>
<keyword evidence="3" id="KW-1185">Reference proteome</keyword>
<organism evidence="2 3">
    <name type="scientific">Photobacterium galatheae</name>
    <dbReference type="NCBI Taxonomy" id="1654360"/>
    <lineage>
        <taxon>Bacteria</taxon>
        <taxon>Pseudomonadati</taxon>
        <taxon>Pseudomonadota</taxon>
        <taxon>Gammaproteobacteria</taxon>
        <taxon>Vibrionales</taxon>
        <taxon>Vibrionaceae</taxon>
        <taxon>Photobacterium</taxon>
    </lineage>
</organism>
<dbReference type="EMBL" id="JMIB01000030">
    <property type="protein sequence ID" value="KDM90666.1"/>
    <property type="molecule type" value="Genomic_DNA"/>
</dbReference>
<proteinExistence type="predicted"/>
<feature type="transmembrane region" description="Helical" evidence="1">
    <location>
        <begin position="7"/>
        <end position="25"/>
    </location>
</feature>
<name>A0A066RNM1_9GAMM</name>
<keyword evidence="1" id="KW-0472">Membrane</keyword>
<reference evidence="2 3" key="1">
    <citation type="submission" date="2014-04" db="EMBL/GenBank/DDBJ databases">
        <title>Draft genome sequence of Photobacterium halotolerans S2753: a solonamide, ngercheumicin and holomycin producer.</title>
        <authorList>
            <person name="Machado H.R."/>
            <person name="Gram L."/>
        </authorList>
    </citation>
    <scope>NUCLEOTIDE SEQUENCE [LARGE SCALE GENOMIC DNA]</scope>
    <source>
        <strain evidence="2 3">S2753</strain>
    </source>
</reference>
<evidence type="ECO:0008006" key="4">
    <source>
        <dbReference type="Google" id="ProtNLM"/>
    </source>
</evidence>
<comment type="caution">
    <text evidence="2">The sequence shown here is derived from an EMBL/GenBank/DDBJ whole genome shotgun (WGS) entry which is preliminary data.</text>
</comment>
<dbReference type="RefSeq" id="WP_036754748.1">
    <property type="nucleotide sequence ID" value="NZ_JAGSGC010000013.1"/>
</dbReference>
<dbReference type="OrthoDB" id="5829309at2"/>
<accession>A0A066RNM1</accession>
<keyword evidence="1" id="KW-0812">Transmembrane</keyword>
<dbReference type="AlphaFoldDB" id="A0A066RNM1"/>